<gene>
    <name evidence="1" type="ORF">G6011_03984</name>
</gene>
<comment type="caution">
    <text evidence="1">The sequence shown here is derived from an EMBL/GenBank/DDBJ whole genome shotgun (WGS) entry which is preliminary data.</text>
</comment>
<keyword evidence="2" id="KW-1185">Reference proteome</keyword>
<organism evidence="1 2">
    <name type="scientific">Alternaria panax</name>
    <dbReference type="NCBI Taxonomy" id="48097"/>
    <lineage>
        <taxon>Eukaryota</taxon>
        <taxon>Fungi</taxon>
        <taxon>Dikarya</taxon>
        <taxon>Ascomycota</taxon>
        <taxon>Pezizomycotina</taxon>
        <taxon>Dothideomycetes</taxon>
        <taxon>Pleosporomycetidae</taxon>
        <taxon>Pleosporales</taxon>
        <taxon>Pleosporineae</taxon>
        <taxon>Pleosporaceae</taxon>
        <taxon>Alternaria</taxon>
        <taxon>Alternaria sect. Panax</taxon>
    </lineage>
</organism>
<dbReference type="Proteomes" id="UP001199106">
    <property type="component" value="Unassembled WGS sequence"/>
</dbReference>
<evidence type="ECO:0000313" key="1">
    <source>
        <dbReference type="EMBL" id="KAG9193949.1"/>
    </source>
</evidence>
<proteinExistence type="predicted"/>
<evidence type="ECO:0000313" key="2">
    <source>
        <dbReference type="Proteomes" id="UP001199106"/>
    </source>
</evidence>
<sequence length="54" mass="6196">MSECIRTWMGFGFKLPNESARELLSDSDLNRLYNIDNWDTPTNDDDESTALEAP</sequence>
<reference evidence="1" key="1">
    <citation type="submission" date="2021-07" db="EMBL/GenBank/DDBJ databases">
        <title>Genome Resource of American Ginseng Black Spot Pathogen Alternaria panax.</title>
        <authorList>
            <person name="Qiu C."/>
            <person name="Wang W."/>
            <person name="Liu Z."/>
        </authorList>
    </citation>
    <scope>NUCLEOTIDE SEQUENCE</scope>
    <source>
        <strain evidence="1">BNCC115425</strain>
    </source>
</reference>
<accession>A0AAD4IG99</accession>
<dbReference type="AlphaFoldDB" id="A0AAD4IG99"/>
<name>A0AAD4IG99_9PLEO</name>
<protein>
    <submittedName>
        <fullName evidence="1">Uncharacterized protein</fullName>
    </submittedName>
</protein>
<dbReference type="EMBL" id="JAANER010000002">
    <property type="protein sequence ID" value="KAG9193949.1"/>
    <property type="molecule type" value="Genomic_DNA"/>
</dbReference>